<dbReference type="AlphaFoldDB" id="A0AAU7K4U8"/>
<accession>A0AAU7K4U8</accession>
<dbReference type="InterPro" id="IPR029044">
    <property type="entry name" value="Nucleotide-diphossugar_trans"/>
</dbReference>
<name>A0AAU7K4U8_9SPHI</name>
<organism evidence="1">
    <name type="scientific">Pedobacter sp. KACC 23697</name>
    <dbReference type="NCBI Taxonomy" id="3149230"/>
    <lineage>
        <taxon>Bacteria</taxon>
        <taxon>Pseudomonadati</taxon>
        <taxon>Bacteroidota</taxon>
        <taxon>Sphingobacteriia</taxon>
        <taxon>Sphingobacteriales</taxon>
        <taxon>Sphingobacteriaceae</taxon>
        <taxon>Pedobacter</taxon>
    </lineage>
</organism>
<dbReference type="EMBL" id="CP157485">
    <property type="protein sequence ID" value="XBO47530.1"/>
    <property type="molecule type" value="Genomic_DNA"/>
</dbReference>
<evidence type="ECO:0008006" key="2">
    <source>
        <dbReference type="Google" id="ProtNLM"/>
    </source>
</evidence>
<evidence type="ECO:0000313" key="1">
    <source>
        <dbReference type="EMBL" id="XBO47530.1"/>
    </source>
</evidence>
<protein>
    <recommendedName>
        <fullName evidence="2">Acyl esterase</fullName>
    </recommendedName>
</protein>
<reference evidence="1" key="1">
    <citation type="submission" date="2024-05" db="EMBL/GenBank/DDBJ databases">
        <authorList>
            <person name="Kim S."/>
            <person name="Heo J."/>
            <person name="Choi H."/>
            <person name="Choi Y."/>
            <person name="Kwon S.-W."/>
            <person name="Kim Y."/>
        </authorList>
    </citation>
    <scope>NUCLEOTIDE SEQUENCE</scope>
    <source>
        <strain evidence="1">KACC 23697</strain>
    </source>
</reference>
<proteinExistence type="predicted"/>
<sequence>MGTALNIARSISSPMYEYEYSICTLVTRKAEYEEMLDSFLKKGFDEKSCEYLYADNTKSNTFDAFLAINLFLRNARGKFIIICHQDVLIDKDDIETLRNCLTSLEKKDPRWAVCGNAGAAGPNHIVYHISYPDGTFMNKGTFPIKVSALDENFMLVKNSALLKVSNNLEGFHLYATDLVLQAELNGYTTYVIPFNLTHKSRGNRDNSFFIIRKALIKKYNHFFRSRWIQTNSTVFHLSGSFIGRLLGNPVSLFFVRMLNGIRKRAK</sequence>
<dbReference type="RefSeq" id="WP_406824955.1">
    <property type="nucleotide sequence ID" value="NZ_CP157485.1"/>
</dbReference>
<dbReference type="Gene3D" id="3.90.550.10">
    <property type="entry name" value="Spore Coat Polysaccharide Biosynthesis Protein SpsA, Chain A"/>
    <property type="match status" value="1"/>
</dbReference>
<gene>
    <name evidence="1" type="ORF">ABEG20_19760</name>
</gene>
<dbReference type="SUPFAM" id="SSF53448">
    <property type="entry name" value="Nucleotide-diphospho-sugar transferases"/>
    <property type="match status" value="1"/>
</dbReference>
<dbReference type="CDD" id="cd00761">
    <property type="entry name" value="Glyco_tranf_GTA_type"/>
    <property type="match status" value="1"/>
</dbReference>